<comment type="caution">
    <text evidence="2">The sequence shown here is derived from an EMBL/GenBank/DDBJ whole genome shotgun (WGS) entry which is preliminary data.</text>
</comment>
<evidence type="ECO:0000259" key="1">
    <source>
        <dbReference type="Pfam" id="PF01636"/>
    </source>
</evidence>
<reference evidence="2 3" key="1">
    <citation type="submission" date="2024-12" db="EMBL/GenBank/DDBJ databases">
        <title>Forecasting of Potato common scab and diversities of Pathogenic streptomyces spp. in china.</title>
        <authorList>
            <person name="Handique U."/>
            <person name="Wu J."/>
        </authorList>
    </citation>
    <scope>NUCLEOTIDE SEQUENCE [LARGE SCALE GENOMIC DNA]</scope>
    <source>
        <strain evidence="2 3">ZRIMU1530</strain>
    </source>
</reference>
<evidence type="ECO:0000313" key="3">
    <source>
        <dbReference type="Proteomes" id="UP001631957"/>
    </source>
</evidence>
<accession>A0ABW9HRE7</accession>
<dbReference type="EMBL" id="JBJVNI010000006">
    <property type="protein sequence ID" value="MFM9609437.1"/>
    <property type="molecule type" value="Genomic_DNA"/>
</dbReference>
<name>A0ABW9HRE7_9ACTN</name>
<keyword evidence="3" id="KW-1185">Reference proteome</keyword>
<protein>
    <submittedName>
        <fullName evidence="2">Phosphotransferase</fullName>
    </submittedName>
</protein>
<gene>
    <name evidence="2" type="ORF">ACKI18_12035</name>
</gene>
<dbReference type="Gene3D" id="3.90.1200.10">
    <property type="match status" value="1"/>
</dbReference>
<sequence length="391" mass="42012">MTNITLASSPNTPGLADVFVYAATQIHEAAGELWPGEHIVLESHVPSATGYVHRVGDRALYAKTSFLGMSLVSLLRGAGGPWPVVRQAQQAYRARPDSLPAREAAQLRLLAAMAAPRVCALAGLKSGVVFTKPVSGPSLGDVLLAQPDDTSGLLSRAFAELHPIHQPDTARRLAPAWDIGERGITGTFLRKFNGLSGQAYIALLGAERCEHGAREEVVELIHRSVGRLRQLRMALPPATGTTLVYGDLKPEHVLFPDGPGERPVFIDPGLLRADAMADLAKLISRIVLFLTISRPGPSVARRIATGLDDFARRQTTGRAWLRHVLTLWLMDTVNIVTTYLSAPADLPLPSPALALIERAVPVCSLVADLASEATRNDTWERASTRVVVVAS</sequence>
<dbReference type="SUPFAM" id="SSF56112">
    <property type="entry name" value="Protein kinase-like (PK-like)"/>
    <property type="match status" value="1"/>
</dbReference>
<organism evidence="2 3">
    <name type="scientific">Streptomyces niveiscabiei</name>
    <dbReference type="NCBI Taxonomy" id="164115"/>
    <lineage>
        <taxon>Bacteria</taxon>
        <taxon>Bacillati</taxon>
        <taxon>Actinomycetota</taxon>
        <taxon>Actinomycetes</taxon>
        <taxon>Kitasatosporales</taxon>
        <taxon>Streptomycetaceae</taxon>
        <taxon>Streptomyces</taxon>
    </lineage>
</organism>
<dbReference type="InterPro" id="IPR002575">
    <property type="entry name" value="Aminoglycoside_PTrfase"/>
</dbReference>
<dbReference type="Pfam" id="PF01636">
    <property type="entry name" value="APH"/>
    <property type="match status" value="1"/>
</dbReference>
<dbReference type="InterPro" id="IPR011009">
    <property type="entry name" value="Kinase-like_dom_sf"/>
</dbReference>
<dbReference type="Proteomes" id="UP001631957">
    <property type="component" value="Unassembled WGS sequence"/>
</dbReference>
<dbReference type="RefSeq" id="WP_055720322.1">
    <property type="nucleotide sequence ID" value="NZ_JBJVNI010000006.1"/>
</dbReference>
<proteinExistence type="predicted"/>
<feature type="domain" description="Aminoglycoside phosphotransferase" evidence="1">
    <location>
        <begin position="96"/>
        <end position="288"/>
    </location>
</feature>
<evidence type="ECO:0000313" key="2">
    <source>
        <dbReference type="EMBL" id="MFM9609437.1"/>
    </source>
</evidence>